<dbReference type="EMBL" id="HBGN01004055">
    <property type="protein sequence ID" value="CAD9316275.1"/>
    <property type="molecule type" value="Transcribed_RNA"/>
</dbReference>
<dbReference type="InterPro" id="IPR029058">
    <property type="entry name" value="AB_hydrolase_fold"/>
</dbReference>
<protein>
    <recommendedName>
        <fullName evidence="2">Peptidase S9 prolyl oligopeptidase catalytic domain-containing protein</fullName>
    </recommendedName>
</protein>
<name>A0A7S2E568_9STRA</name>
<dbReference type="GO" id="GO:0016020">
    <property type="term" value="C:membrane"/>
    <property type="evidence" value="ECO:0007669"/>
    <property type="project" value="TreeGrafter"/>
</dbReference>
<reference evidence="3" key="1">
    <citation type="submission" date="2021-01" db="EMBL/GenBank/DDBJ databases">
        <authorList>
            <person name="Corre E."/>
            <person name="Pelletier E."/>
            <person name="Niang G."/>
            <person name="Scheremetjew M."/>
            <person name="Finn R."/>
            <person name="Kale V."/>
            <person name="Holt S."/>
            <person name="Cochrane G."/>
            <person name="Meng A."/>
            <person name="Brown T."/>
            <person name="Cohen L."/>
        </authorList>
    </citation>
    <scope>NUCLEOTIDE SEQUENCE</scope>
    <source>
        <strain evidence="3">Pop2</strain>
    </source>
</reference>
<keyword evidence="1" id="KW-0812">Transmembrane</keyword>
<evidence type="ECO:0000313" key="3">
    <source>
        <dbReference type="EMBL" id="CAD9316275.1"/>
    </source>
</evidence>
<gene>
    <name evidence="3" type="ORF">DBRI1063_LOCUS2682</name>
</gene>
<feature type="transmembrane region" description="Helical" evidence="1">
    <location>
        <begin position="29"/>
        <end position="50"/>
    </location>
</feature>
<dbReference type="GO" id="GO:0008474">
    <property type="term" value="F:palmitoyl-(protein) hydrolase activity"/>
    <property type="evidence" value="ECO:0007669"/>
    <property type="project" value="TreeGrafter"/>
</dbReference>
<keyword evidence="1" id="KW-0472">Membrane</keyword>
<dbReference type="AlphaFoldDB" id="A0A7S2E568"/>
<evidence type="ECO:0000256" key="1">
    <source>
        <dbReference type="SAM" id="Phobius"/>
    </source>
</evidence>
<dbReference type="InterPro" id="IPR001375">
    <property type="entry name" value="Peptidase_S9_cat"/>
</dbReference>
<dbReference type="Pfam" id="PF00326">
    <property type="entry name" value="Peptidase_S9"/>
    <property type="match status" value="1"/>
</dbReference>
<organism evidence="3">
    <name type="scientific">Ditylum brightwellii</name>
    <dbReference type="NCBI Taxonomy" id="49249"/>
    <lineage>
        <taxon>Eukaryota</taxon>
        <taxon>Sar</taxon>
        <taxon>Stramenopiles</taxon>
        <taxon>Ochrophyta</taxon>
        <taxon>Bacillariophyta</taxon>
        <taxon>Mediophyceae</taxon>
        <taxon>Lithodesmiophycidae</taxon>
        <taxon>Lithodesmiales</taxon>
        <taxon>Lithodesmiaceae</taxon>
        <taxon>Ditylum</taxon>
    </lineage>
</organism>
<dbReference type="GO" id="GO:0006508">
    <property type="term" value="P:proteolysis"/>
    <property type="evidence" value="ECO:0007669"/>
    <property type="project" value="InterPro"/>
</dbReference>
<dbReference type="PANTHER" id="PTHR12277:SF81">
    <property type="entry name" value="PROTEIN ABHD13"/>
    <property type="match status" value="1"/>
</dbReference>
<accession>A0A7S2E568</accession>
<keyword evidence="1" id="KW-1133">Transmembrane helix</keyword>
<dbReference type="Gene3D" id="3.40.50.1820">
    <property type="entry name" value="alpha/beta hydrolase"/>
    <property type="match status" value="1"/>
</dbReference>
<feature type="domain" description="Peptidase S9 prolyl oligopeptidase catalytic" evidence="2">
    <location>
        <begin position="168"/>
        <end position="324"/>
    </location>
</feature>
<dbReference type="SUPFAM" id="SSF53474">
    <property type="entry name" value="alpha/beta-Hydrolases"/>
    <property type="match status" value="1"/>
</dbReference>
<sequence length="395" mass="43363">MDDEITASIISATSSNTDRSIISNFIVPFLWKCGIASASVITLIAGLLYAKQDSLLYFPTIGDLPRRTGGNPRRFRSPAEWGIPFESHMIRCEDGISIHSWLLLHPNSKQQRLPTILYFHGNAGNIGLRLPNAFDMFKKLNANILMVEYRGYGDSDDTKPNEAGLKLDSEAALRFILSHSSVDPGRIFLFGRSLGGAVAFHLANYAEKNKLGLAGIMVENTFLSISTMVDHLMPLVAPFKPLVLRIGWDSSRIAKSLRTPILYLAGDADTLVPHSHMKALHKISNNSGTYVKMHIIHGGTHNESWQIGGDRYYQAMKNFMSETFSMERSNSFIAEHNDWANKGSTKVPPVAVGMGMEIDSSGVQSAIPIMPGNLVGMAKAASTGEIPKQTGKKKD</sequence>
<dbReference type="PANTHER" id="PTHR12277">
    <property type="entry name" value="ALPHA/BETA HYDROLASE DOMAIN-CONTAINING PROTEIN"/>
    <property type="match status" value="1"/>
</dbReference>
<proteinExistence type="predicted"/>
<evidence type="ECO:0000259" key="2">
    <source>
        <dbReference type="Pfam" id="PF00326"/>
    </source>
</evidence>
<dbReference type="GO" id="GO:0008236">
    <property type="term" value="F:serine-type peptidase activity"/>
    <property type="evidence" value="ECO:0007669"/>
    <property type="project" value="InterPro"/>
</dbReference>